<dbReference type="Proteomes" id="UP000198704">
    <property type="component" value="Unassembled WGS sequence"/>
</dbReference>
<evidence type="ECO:0000259" key="2">
    <source>
        <dbReference type="Pfam" id="PF18932"/>
    </source>
</evidence>
<accession>A0A1H0LP82</accession>
<dbReference type="RefSeq" id="WP_091723081.1">
    <property type="nucleotide sequence ID" value="NZ_FNHS01000040.1"/>
</dbReference>
<feature type="region of interest" description="Disordered" evidence="1">
    <location>
        <begin position="1"/>
        <end position="27"/>
    </location>
</feature>
<dbReference type="InterPro" id="IPR043736">
    <property type="entry name" value="DUF5681"/>
</dbReference>
<keyword evidence="4" id="KW-1185">Reference proteome</keyword>
<dbReference type="STRING" id="582672.SAMN05216360_1406"/>
<protein>
    <recommendedName>
        <fullName evidence="2">DUF5681 domain-containing protein</fullName>
    </recommendedName>
</protein>
<evidence type="ECO:0000313" key="3">
    <source>
        <dbReference type="EMBL" id="SDO69987.1"/>
    </source>
</evidence>
<dbReference type="OrthoDB" id="2086138at2"/>
<name>A0A1H0LP82_9HYPH</name>
<reference evidence="4" key="1">
    <citation type="submission" date="2016-10" db="EMBL/GenBank/DDBJ databases">
        <authorList>
            <person name="Varghese N."/>
            <person name="Submissions S."/>
        </authorList>
    </citation>
    <scope>NUCLEOTIDE SEQUENCE [LARGE SCALE GENOMIC DNA]</scope>
    <source>
        <strain evidence="4">BL47</strain>
    </source>
</reference>
<dbReference type="AlphaFoldDB" id="A0A1H0LP82"/>
<evidence type="ECO:0000256" key="1">
    <source>
        <dbReference type="SAM" id="MobiDB-lite"/>
    </source>
</evidence>
<dbReference type="Pfam" id="PF18932">
    <property type="entry name" value="DUF5681"/>
    <property type="match status" value="1"/>
</dbReference>
<gene>
    <name evidence="3" type="ORF">SAMN05216360_1406</name>
</gene>
<proteinExistence type="predicted"/>
<feature type="domain" description="DUF5681" evidence="2">
    <location>
        <begin position="5"/>
        <end position="68"/>
    </location>
</feature>
<evidence type="ECO:0000313" key="4">
    <source>
        <dbReference type="Proteomes" id="UP000198704"/>
    </source>
</evidence>
<sequence length="145" mass="15438">MPREETQFGAGQSGNPSGRPKGSRNRTTQAVEAILDGEAETLTRKAVEMALGGDGPAMRLCLDRLCPPRKDRAVTFDLPRIETTADLTRATRALLQGVADGEITPAEASEMSKLVTAHIEAVKVVDLAARVVALEETKEAAGGRR</sequence>
<organism evidence="3 4">
    <name type="scientific">Methylobacterium phyllostachyos</name>
    <dbReference type="NCBI Taxonomy" id="582672"/>
    <lineage>
        <taxon>Bacteria</taxon>
        <taxon>Pseudomonadati</taxon>
        <taxon>Pseudomonadota</taxon>
        <taxon>Alphaproteobacteria</taxon>
        <taxon>Hyphomicrobiales</taxon>
        <taxon>Methylobacteriaceae</taxon>
        <taxon>Methylobacterium</taxon>
    </lineage>
</organism>
<dbReference type="EMBL" id="FNHS01000040">
    <property type="protein sequence ID" value="SDO69987.1"/>
    <property type="molecule type" value="Genomic_DNA"/>
</dbReference>